<evidence type="ECO:0000313" key="4">
    <source>
        <dbReference type="Proteomes" id="UP000288805"/>
    </source>
</evidence>
<dbReference type="PANTHER" id="PTHR11439:SF484">
    <property type="entry name" value="REVERSE TRANSCRIPTASE TY1_COPIA-TYPE DOMAIN-CONTAINING PROTEIN"/>
    <property type="match status" value="1"/>
</dbReference>
<feature type="domain" description="GAG-pre-integrase" evidence="2">
    <location>
        <begin position="209"/>
        <end position="265"/>
    </location>
</feature>
<dbReference type="PANTHER" id="PTHR11439">
    <property type="entry name" value="GAG-POL-RELATED RETROTRANSPOSON"/>
    <property type="match status" value="1"/>
</dbReference>
<dbReference type="InterPro" id="IPR043502">
    <property type="entry name" value="DNA/RNA_pol_sf"/>
</dbReference>
<evidence type="ECO:0000313" key="3">
    <source>
        <dbReference type="EMBL" id="RVX02428.1"/>
    </source>
</evidence>
<dbReference type="SUPFAM" id="SSF56672">
    <property type="entry name" value="DNA/RNA polymerases"/>
    <property type="match status" value="1"/>
</dbReference>
<organism evidence="3 4">
    <name type="scientific">Vitis vinifera</name>
    <name type="common">Grape</name>
    <dbReference type="NCBI Taxonomy" id="29760"/>
    <lineage>
        <taxon>Eukaryota</taxon>
        <taxon>Viridiplantae</taxon>
        <taxon>Streptophyta</taxon>
        <taxon>Embryophyta</taxon>
        <taxon>Tracheophyta</taxon>
        <taxon>Spermatophyta</taxon>
        <taxon>Magnoliopsida</taxon>
        <taxon>eudicotyledons</taxon>
        <taxon>Gunneridae</taxon>
        <taxon>Pentapetalae</taxon>
        <taxon>rosids</taxon>
        <taxon>Vitales</taxon>
        <taxon>Vitaceae</taxon>
        <taxon>Viteae</taxon>
        <taxon>Vitis</taxon>
    </lineage>
</organism>
<protein>
    <submittedName>
        <fullName evidence="3">Retrovirus-related Pol polyprotein from transposon RE2</fullName>
    </submittedName>
</protein>
<dbReference type="InterPro" id="IPR013103">
    <property type="entry name" value="RVT_2"/>
</dbReference>
<dbReference type="InterPro" id="IPR025724">
    <property type="entry name" value="GAG-pre-integrase_dom"/>
</dbReference>
<feature type="domain" description="Reverse transcriptase Ty1/copia-type" evidence="1">
    <location>
        <begin position="454"/>
        <end position="560"/>
    </location>
</feature>
<dbReference type="Proteomes" id="UP000288805">
    <property type="component" value="Unassembled WGS sequence"/>
</dbReference>
<reference evidence="3 4" key="1">
    <citation type="journal article" date="2018" name="PLoS Genet.">
        <title>Population sequencing reveals clonal diversity and ancestral inbreeding in the grapevine cultivar Chardonnay.</title>
        <authorList>
            <person name="Roach M.J."/>
            <person name="Johnson D.L."/>
            <person name="Bohlmann J."/>
            <person name="van Vuuren H.J."/>
            <person name="Jones S.J."/>
            <person name="Pretorius I.S."/>
            <person name="Schmidt S.A."/>
            <person name="Borneman A.R."/>
        </authorList>
    </citation>
    <scope>NUCLEOTIDE SEQUENCE [LARGE SCALE GENOMIC DNA]</scope>
    <source>
        <strain evidence="4">cv. Chardonnay</strain>
        <tissue evidence="3">Leaf</tissue>
    </source>
</reference>
<comment type="caution">
    <text evidence="3">The sequence shown here is derived from an EMBL/GenBank/DDBJ whole genome shotgun (WGS) entry which is preliminary data.</text>
</comment>
<feature type="domain" description="Reverse transcriptase Ty1/copia-type" evidence="1">
    <location>
        <begin position="350"/>
        <end position="453"/>
    </location>
</feature>
<name>A0A438J0D1_VITVI</name>
<dbReference type="Pfam" id="PF07727">
    <property type="entry name" value="RVT_2"/>
    <property type="match status" value="2"/>
</dbReference>
<gene>
    <name evidence="3" type="primary">RE2_596</name>
    <name evidence="3" type="ORF">CK203_031164</name>
</gene>
<proteinExistence type="predicted"/>
<evidence type="ECO:0000259" key="2">
    <source>
        <dbReference type="Pfam" id="PF13976"/>
    </source>
</evidence>
<accession>A0A438J0D1</accession>
<dbReference type="EMBL" id="QGNW01000070">
    <property type="protein sequence ID" value="RVX02428.1"/>
    <property type="molecule type" value="Genomic_DNA"/>
</dbReference>
<sequence>MATKNPIFTFVISGSPTTTSEKLIGSENYLSWSSSVELWFMRQGYKDHLVTPEDVIPDVDKNMDLSTYIGRIESLKEEFLTLMPFTNGAEAQQIQTDKFFIVLTLIGLRPDLESIRDQILASPSVPSLDDVFARLLHFSSTQTLSIDSPSDSSATTSTSVASVAQTGNVFVCFTQSPSLGLWILDSGASDHILDRSTGKTIDIGRDSQGLYHLTSPSSPAACISTDAPLLIHSRLGHPSLSKFQKMVPRFSTFRRLRESCQLGKHTRVSFPKHALSHPLQVYHRRHRVVAPPLSSVEVPDDSPPIPPISPTPALSSTDHLPIALWKALVRHSHLGWRQAMVDEMAALHSNGTWDLVSLPPGKSIVGCRWVYTVKVGPDGQVDRLKARLVAKGYTQIYGCDYGDTFSPVAKIAYVRLFLSMTAMCHWPFYQLNIKNVFLHGELLEEVYMEQPPVVQEFGMLRSEADHSVFYHHNSPSQCIYLVVYVDDIVIIDSDQEGIQRLKQHLFNHFQTKDLGKLKYFLELEIAQSSSGVVMSQRKYALDILEETGMLECKPVDTPMNPNVKLVPGMGEPLRDPRRYRRLVGKLNYLTITRPDISFLVSVVSQFLQSPCDNHWDVVIRILRYIKGTLGQGMLYEDRGHTQIVGCTDADWAGSPSDRCSTSGYCVFIGGNLISWKSKKQDVVARSSAEVEYRVMALATCELIWLRQLLQELRFGKDEQIKLVCDN</sequence>
<dbReference type="Pfam" id="PF13976">
    <property type="entry name" value="gag_pre-integrs"/>
    <property type="match status" value="1"/>
</dbReference>
<evidence type="ECO:0000259" key="1">
    <source>
        <dbReference type="Pfam" id="PF07727"/>
    </source>
</evidence>
<dbReference type="CDD" id="cd09272">
    <property type="entry name" value="RNase_HI_RT_Ty1"/>
    <property type="match status" value="1"/>
</dbReference>
<dbReference type="AlphaFoldDB" id="A0A438J0D1"/>